<accession>A0A2G2XKX6</accession>
<sequence length="170" mass="19638">MEDVDGHSADENSIEVNEEFEKKKIKQLKSYVWTYMKKIDRGKDGVERAEYRGCKGVYKVGSTPGPNVEKIDQMISREKLAEAIIEHDLPYSFVEYKKIRAWLDYINPKVIMPSRNTSVVDVQKVYFKEKEKLIRALAKIPNRVCLTSDCWTVGTSEGYLCLTAQYVDDN</sequence>
<protein>
    <submittedName>
        <fullName evidence="1">Uncharacterized protein</fullName>
    </submittedName>
</protein>
<dbReference type="EMBL" id="MLFT02000001">
    <property type="protein sequence ID" value="PHT58142.1"/>
    <property type="molecule type" value="Genomic_DNA"/>
</dbReference>
<reference evidence="2" key="2">
    <citation type="journal article" date="2017" name="J. Anim. Genet.">
        <title>Multiple reference genome sequences of hot pepper reveal the massive evolution of plant disease resistance genes by retroduplication.</title>
        <authorList>
            <person name="Kim S."/>
            <person name="Park J."/>
            <person name="Yeom S.-I."/>
            <person name="Kim Y.-M."/>
            <person name="Seo E."/>
            <person name="Kim K.-T."/>
            <person name="Kim M.-S."/>
            <person name="Lee J.M."/>
            <person name="Cheong K."/>
            <person name="Shin H.-S."/>
            <person name="Kim S.-B."/>
            <person name="Han K."/>
            <person name="Lee J."/>
            <person name="Park M."/>
            <person name="Lee H.-A."/>
            <person name="Lee H.-Y."/>
            <person name="Lee Y."/>
            <person name="Oh S."/>
            <person name="Lee J.H."/>
            <person name="Choi E."/>
            <person name="Choi E."/>
            <person name="Lee S.E."/>
            <person name="Jeon J."/>
            <person name="Kim H."/>
            <person name="Choi G."/>
            <person name="Song H."/>
            <person name="Lee J."/>
            <person name="Lee S.-C."/>
            <person name="Kwon J.-K."/>
            <person name="Lee H.-Y."/>
            <person name="Koo N."/>
            <person name="Hong Y."/>
            <person name="Kim R.W."/>
            <person name="Kang W.-H."/>
            <person name="Huh J.H."/>
            <person name="Kang B.-C."/>
            <person name="Yang T.-J."/>
            <person name="Lee Y.-H."/>
            <person name="Bennetzen J.L."/>
            <person name="Choi D."/>
        </authorList>
    </citation>
    <scope>NUCLEOTIDE SEQUENCE [LARGE SCALE GENOMIC DNA]</scope>
    <source>
        <strain evidence="2">cv. PBC81</strain>
    </source>
</reference>
<evidence type="ECO:0000313" key="1">
    <source>
        <dbReference type="EMBL" id="PHT58142.1"/>
    </source>
</evidence>
<reference evidence="1 2" key="1">
    <citation type="journal article" date="2017" name="Genome Biol.">
        <title>New reference genome sequences of hot pepper reveal the massive evolution of plant disease-resistance genes by retroduplication.</title>
        <authorList>
            <person name="Kim S."/>
            <person name="Park J."/>
            <person name="Yeom S.I."/>
            <person name="Kim Y.M."/>
            <person name="Seo E."/>
            <person name="Kim K.T."/>
            <person name="Kim M.S."/>
            <person name="Lee J.M."/>
            <person name="Cheong K."/>
            <person name="Shin H.S."/>
            <person name="Kim S.B."/>
            <person name="Han K."/>
            <person name="Lee J."/>
            <person name="Park M."/>
            <person name="Lee H.A."/>
            <person name="Lee H.Y."/>
            <person name="Lee Y."/>
            <person name="Oh S."/>
            <person name="Lee J.H."/>
            <person name="Choi E."/>
            <person name="Choi E."/>
            <person name="Lee S.E."/>
            <person name="Jeon J."/>
            <person name="Kim H."/>
            <person name="Choi G."/>
            <person name="Song H."/>
            <person name="Lee J."/>
            <person name="Lee S.C."/>
            <person name="Kwon J.K."/>
            <person name="Lee H.Y."/>
            <person name="Koo N."/>
            <person name="Hong Y."/>
            <person name="Kim R.W."/>
            <person name="Kang W.H."/>
            <person name="Huh J.H."/>
            <person name="Kang B.C."/>
            <person name="Yang T.J."/>
            <person name="Lee Y.H."/>
            <person name="Bennetzen J.L."/>
            <person name="Choi D."/>
        </authorList>
    </citation>
    <scope>NUCLEOTIDE SEQUENCE [LARGE SCALE GENOMIC DNA]</scope>
    <source>
        <strain evidence="2">cv. PBC81</strain>
    </source>
</reference>
<gene>
    <name evidence="1" type="ORF">CQW23_00505</name>
</gene>
<organism evidence="1 2">
    <name type="scientific">Capsicum baccatum</name>
    <name type="common">Peruvian pepper</name>
    <dbReference type="NCBI Taxonomy" id="33114"/>
    <lineage>
        <taxon>Eukaryota</taxon>
        <taxon>Viridiplantae</taxon>
        <taxon>Streptophyta</taxon>
        <taxon>Embryophyta</taxon>
        <taxon>Tracheophyta</taxon>
        <taxon>Spermatophyta</taxon>
        <taxon>Magnoliopsida</taxon>
        <taxon>eudicotyledons</taxon>
        <taxon>Gunneridae</taxon>
        <taxon>Pentapetalae</taxon>
        <taxon>asterids</taxon>
        <taxon>lamiids</taxon>
        <taxon>Solanales</taxon>
        <taxon>Solanaceae</taxon>
        <taxon>Solanoideae</taxon>
        <taxon>Capsiceae</taxon>
        <taxon>Capsicum</taxon>
    </lineage>
</organism>
<comment type="caution">
    <text evidence="1">The sequence shown here is derived from an EMBL/GenBank/DDBJ whole genome shotgun (WGS) entry which is preliminary data.</text>
</comment>
<dbReference type="PANTHER" id="PTHR46481">
    <property type="entry name" value="ZINC FINGER BED DOMAIN-CONTAINING PROTEIN 4"/>
    <property type="match status" value="1"/>
</dbReference>
<dbReference type="InterPro" id="IPR052035">
    <property type="entry name" value="ZnF_BED_domain_contain"/>
</dbReference>
<evidence type="ECO:0000313" key="2">
    <source>
        <dbReference type="Proteomes" id="UP000224567"/>
    </source>
</evidence>
<dbReference type="PANTHER" id="PTHR46481:SF6">
    <property type="entry name" value="ZINC FINGER BED DOMAIN-CONTAINING PROTEIN RICESLEEPER 2-LIKE"/>
    <property type="match status" value="1"/>
</dbReference>
<dbReference type="STRING" id="33114.A0A2G2XKX6"/>
<keyword evidence="2" id="KW-1185">Reference proteome</keyword>
<dbReference type="OrthoDB" id="1300667at2759"/>
<proteinExistence type="predicted"/>
<dbReference type="Proteomes" id="UP000224567">
    <property type="component" value="Unassembled WGS sequence"/>
</dbReference>
<dbReference type="AlphaFoldDB" id="A0A2G2XKX6"/>
<name>A0A2G2XKX6_CAPBA</name>